<dbReference type="EMBL" id="GEEE01013062">
    <property type="protein sequence ID" value="JAP50163.1"/>
    <property type="molecule type" value="Transcribed_RNA"/>
</dbReference>
<name>A0A0X3PGX1_SCHSO</name>
<gene>
    <name evidence="1" type="ORF">TR168024</name>
</gene>
<organism evidence="1">
    <name type="scientific">Schistocephalus solidus</name>
    <name type="common">Tapeworm</name>
    <dbReference type="NCBI Taxonomy" id="70667"/>
    <lineage>
        <taxon>Eukaryota</taxon>
        <taxon>Metazoa</taxon>
        <taxon>Spiralia</taxon>
        <taxon>Lophotrochozoa</taxon>
        <taxon>Platyhelminthes</taxon>
        <taxon>Cestoda</taxon>
        <taxon>Eucestoda</taxon>
        <taxon>Diphyllobothriidea</taxon>
        <taxon>Diphyllobothriidae</taxon>
        <taxon>Schistocephalus</taxon>
    </lineage>
</organism>
<protein>
    <submittedName>
        <fullName evidence="1">Uncharacterized protein</fullName>
    </submittedName>
</protein>
<reference evidence="1" key="1">
    <citation type="submission" date="2016-01" db="EMBL/GenBank/DDBJ databases">
        <title>Reference transcriptome for the parasite Schistocephalus solidus: insights into the molecular evolution of parasitism.</title>
        <authorList>
            <person name="Hebert F.O."/>
            <person name="Grambauer S."/>
            <person name="Barber I."/>
            <person name="Landry C.R."/>
            <person name="Aubin-Horth N."/>
        </authorList>
    </citation>
    <scope>NUCLEOTIDE SEQUENCE</scope>
</reference>
<sequence length="123" mass="14354">MVISQTKANTYQVKPKNSNNFWAFRLRLCVLQYSITTCEGCGFVNPNLSLNSSSGSRKPKNNSSTAQVYKHFTGKMPYRAHCTHRTANPFAAVPFCRVHQLRWGIRWWIFWRIFPNSYVFRSV</sequence>
<evidence type="ECO:0000313" key="1">
    <source>
        <dbReference type="EMBL" id="JAP51019.1"/>
    </source>
</evidence>
<proteinExistence type="predicted"/>
<dbReference type="EMBL" id="GEEE01012206">
    <property type="protein sequence ID" value="JAP51019.1"/>
    <property type="molecule type" value="Transcribed_RNA"/>
</dbReference>
<dbReference type="AlphaFoldDB" id="A0A0X3PGX1"/>
<accession>A0A0X3PGX1</accession>